<dbReference type="InterPro" id="IPR045249">
    <property type="entry name" value="HARBI1-like"/>
</dbReference>
<proteinExistence type="inferred from homology"/>
<keyword evidence="10" id="KW-1185">Reference proteome</keyword>
<dbReference type="PANTHER" id="PTHR22930">
    <property type="match status" value="1"/>
</dbReference>
<keyword evidence="7" id="KW-0539">Nucleus</keyword>
<comment type="subcellular location">
    <subcellularLocation>
        <location evidence="2">Nucleus</location>
    </subcellularLocation>
</comment>
<evidence type="ECO:0000256" key="2">
    <source>
        <dbReference type="ARBA" id="ARBA00004123"/>
    </source>
</evidence>
<evidence type="ECO:0000256" key="1">
    <source>
        <dbReference type="ARBA" id="ARBA00001968"/>
    </source>
</evidence>
<keyword evidence="6" id="KW-0378">Hydrolase</keyword>
<comment type="caution">
    <text evidence="9">The sequence shown here is derived from an EMBL/GenBank/DDBJ whole genome shotgun (WGS) entry which is preliminary data.</text>
</comment>
<feature type="domain" description="DDE Tnp4" evidence="8">
    <location>
        <begin position="78"/>
        <end position="242"/>
    </location>
</feature>
<dbReference type="Proteomes" id="UP000823941">
    <property type="component" value="Chromosome 22"/>
</dbReference>
<dbReference type="PANTHER" id="PTHR22930:SF269">
    <property type="entry name" value="NUCLEASE HARBI1-LIKE PROTEIN"/>
    <property type="match status" value="1"/>
</dbReference>
<reference evidence="9 10" key="1">
    <citation type="submission" date="2021-06" db="EMBL/GenBank/DDBJ databases">
        <title>A haploid diamondback moth (Plutella xylostella L.) genome assembly resolves 31 chromosomes and identifies a diamide resistance mutation.</title>
        <authorList>
            <person name="Ward C.M."/>
            <person name="Perry K.D."/>
            <person name="Baker G."/>
            <person name="Powis K."/>
            <person name="Heckel D.G."/>
            <person name="Baxter S.W."/>
        </authorList>
    </citation>
    <scope>NUCLEOTIDE SEQUENCE [LARGE SCALE GENOMIC DNA]</scope>
    <source>
        <strain evidence="9 10">LV</strain>
        <tissue evidence="9">Single pupa</tissue>
    </source>
</reference>
<protein>
    <recommendedName>
        <fullName evidence="8">DDE Tnp4 domain-containing protein</fullName>
    </recommendedName>
</protein>
<comment type="similarity">
    <text evidence="3">Belongs to the HARBI1 family.</text>
</comment>
<organism evidence="9 10">
    <name type="scientific">Plutella xylostella</name>
    <name type="common">Diamondback moth</name>
    <name type="synonym">Plutella maculipennis</name>
    <dbReference type="NCBI Taxonomy" id="51655"/>
    <lineage>
        <taxon>Eukaryota</taxon>
        <taxon>Metazoa</taxon>
        <taxon>Ecdysozoa</taxon>
        <taxon>Arthropoda</taxon>
        <taxon>Hexapoda</taxon>
        <taxon>Insecta</taxon>
        <taxon>Pterygota</taxon>
        <taxon>Neoptera</taxon>
        <taxon>Endopterygota</taxon>
        <taxon>Lepidoptera</taxon>
        <taxon>Glossata</taxon>
        <taxon>Ditrysia</taxon>
        <taxon>Yponomeutoidea</taxon>
        <taxon>Plutellidae</taxon>
        <taxon>Plutella</taxon>
    </lineage>
</organism>
<evidence type="ECO:0000256" key="6">
    <source>
        <dbReference type="ARBA" id="ARBA00022801"/>
    </source>
</evidence>
<evidence type="ECO:0000313" key="10">
    <source>
        <dbReference type="Proteomes" id="UP000823941"/>
    </source>
</evidence>
<evidence type="ECO:0000313" key="9">
    <source>
        <dbReference type="EMBL" id="KAG7299896.1"/>
    </source>
</evidence>
<sequence length="302" mass="34868">MEEIGKLRYLASGCSFTELHFSHRIGLSTIRKIVEEVCTAIWDVMRAECFPELTTEAWLSIAEGFQQRANFPHVTGAIDGKHVRVYKPSLTGSLYYNYKHFFSILLLAICDSNYKFIFIDVGAYGKCSDSTVFQNSIFYKKLREYNLNIPKESNIPGIPNDLPYFFIGDEAFSISEHILRPYPGTNLNFTKRIFNYRLSRARRYIECAFGILTHKWRIFQRPLDVNVNLAIKIIKACCLLHNFVRERHGVNFNEIVFNGDTEGMCEIPRARVLSGTRGSDARNNLADFFVNIDPLPWQNKYA</sequence>
<keyword evidence="5" id="KW-0479">Metal-binding</keyword>
<dbReference type="InterPro" id="IPR027806">
    <property type="entry name" value="HARBI1_dom"/>
</dbReference>
<evidence type="ECO:0000256" key="5">
    <source>
        <dbReference type="ARBA" id="ARBA00022723"/>
    </source>
</evidence>
<accession>A0ABQ7Q3Z1</accession>
<evidence type="ECO:0000256" key="3">
    <source>
        <dbReference type="ARBA" id="ARBA00006958"/>
    </source>
</evidence>
<dbReference type="Pfam" id="PF13359">
    <property type="entry name" value="DDE_Tnp_4"/>
    <property type="match status" value="1"/>
</dbReference>
<dbReference type="EMBL" id="JAHIBW010000022">
    <property type="protein sequence ID" value="KAG7299896.1"/>
    <property type="molecule type" value="Genomic_DNA"/>
</dbReference>
<keyword evidence="4" id="KW-0540">Nuclease</keyword>
<evidence type="ECO:0000256" key="4">
    <source>
        <dbReference type="ARBA" id="ARBA00022722"/>
    </source>
</evidence>
<evidence type="ECO:0000259" key="8">
    <source>
        <dbReference type="Pfam" id="PF13359"/>
    </source>
</evidence>
<comment type="cofactor">
    <cofactor evidence="1">
        <name>a divalent metal cation</name>
        <dbReference type="ChEBI" id="CHEBI:60240"/>
    </cofactor>
</comment>
<name>A0ABQ7Q3Z1_PLUXY</name>
<evidence type="ECO:0000256" key="7">
    <source>
        <dbReference type="ARBA" id="ARBA00023242"/>
    </source>
</evidence>
<gene>
    <name evidence="9" type="ORF">JYU34_016919</name>
</gene>